<keyword evidence="3" id="KW-1185">Reference proteome</keyword>
<feature type="compositionally biased region" description="Polar residues" evidence="1">
    <location>
        <begin position="539"/>
        <end position="563"/>
    </location>
</feature>
<protein>
    <submittedName>
        <fullName evidence="2">Uncharacterized protein</fullName>
    </submittedName>
</protein>
<organism evidence="2 3">
    <name type="scientific">Tritrichomonas foetus</name>
    <dbReference type="NCBI Taxonomy" id="1144522"/>
    <lineage>
        <taxon>Eukaryota</taxon>
        <taxon>Metamonada</taxon>
        <taxon>Parabasalia</taxon>
        <taxon>Tritrichomonadida</taxon>
        <taxon>Tritrichomonadidae</taxon>
        <taxon>Tritrichomonas</taxon>
    </lineage>
</organism>
<feature type="compositionally biased region" description="Low complexity" evidence="1">
    <location>
        <begin position="285"/>
        <end position="314"/>
    </location>
</feature>
<dbReference type="VEuPathDB" id="TrichDB:TRFO_20372"/>
<sequence>MDLCVDLVEVTRVPYHELETVYLSVNMSICPNGKRIITEPSFGSRSVKFSPHRFHFIVNETYNTVLNITILSQLTNNRKNAIAYVKIPLESIPHNSHATKSFKTTSLTNISKSPIIKLSIGFNINFDIEKPIKHTDAVSFIDYESCESAPILEYDSFGKIRPPEHYIEKCSKLVEEDFDVFAKLLSNDLLRFFVLNRVTEICDNHKEIIFENKTKKKCESQKRKLNKKRNHSPQPPNEPPNSRRYRSNEDLNNTNNKTSEKNSKSPNPPTISQNMSSISIIPPVSNTQNSNTKSNKISSSNSHSSIPRISSSSSSNSVILLNNNVSISPSNSGVINLSNISNIGSSPNNSALVNTHNNPNANIVNNNLVTKNSLNSSMPNSLNPSINSNNVVVPTNEEDLVNKSNTRLFSLNKKVRPSAKIQQTKGASQNEVSLSPKSYIRAHEQPVVWQKAQPSSFEIEIQKPVLRKSNEFEKPSVKGLLQTKQASDDKGPSKTVKRGIYFSKQKQVKINVESEFDPSALSHSQIYTRKPKPPAQMQVPITTLQSPIENSVNPRRSRQTPEF</sequence>
<accession>A0A1J4KH86</accession>
<dbReference type="EMBL" id="MLAK01000613">
    <property type="protein sequence ID" value="OHT10402.1"/>
    <property type="molecule type" value="Genomic_DNA"/>
</dbReference>
<dbReference type="AlphaFoldDB" id="A0A1J4KH86"/>
<feature type="region of interest" description="Disordered" evidence="1">
    <location>
        <begin position="477"/>
        <end position="498"/>
    </location>
</feature>
<evidence type="ECO:0000256" key="1">
    <source>
        <dbReference type="SAM" id="MobiDB-lite"/>
    </source>
</evidence>
<evidence type="ECO:0000313" key="2">
    <source>
        <dbReference type="EMBL" id="OHT10402.1"/>
    </source>
</evidence>
<feature type="region of interest" description="Disordered" evidence="1">
    <location>
        <begin position="219"/>
        <end position="314"/>
    </location>
</feature>
<gene>
    <name evidence="2" type="ORF">TRFO_20372</name>
</gene>
<reference evidence="2" key="1">
    <citation type="submission" date="2016-10" db="EMBL/GenBank/DDBJ databases">
        <authorList>
            <person name="Benchimol M."/>
            <person name="Almeida L.G."/>
            <person name="Vasconcelos A.T."/>
            <person name="Perreira-Neves A."/>
            <person name="Rosa I.A."/>
            <person name="Tasca T."/>
            <person name="Bogo M.R."/>
            <person name="de Souza W."/>
        </authorList>
    </citation>
    <scope>NUCLEOTIDE SEQUENCE [LARGE SCALE GENOMIC DNA]</scope>
    <source>
        <strain evidence="2">K</strain>
    </source>
</reference>
<comment type="caution">
    <text evidence="2">The sequence shown here is derived from an EMBL/GenBank/DDBJ whole genome shotgun (WGS) entry which is preliminary data.</text>
</comment>
<feature type="region of interest" description="Disordered" evidence="1">
    <location>
        <begin position="519"/>
        <end position="563"/>
    </location>
</feature>
<evidence type="ECO:0000313" key="3">
    <source>
        <dbReference type="Proteomes" id="UP000179807"/>
    </source>
</evidence>
<proteinExistence type="predicted"/>
<dbReference type="RefSeq" id="XP_068363538.1">
    <property type="nucleotide sequence ID" value="XM_068501357.1"/>
</dbReference>
<dbReference type="Proteomes" id="UP000179807">
    <property type="component" value="Unassembled WGS sequence"/>
</dbReference>
<dbReference type="GeneID" id="94836061"/>
<name>A0A1J4KH86_9EUKA</name>